<dbReference type="OrthoDB" id="3215747at2"/>
<dbReference type="GO" id="GO:0006707">
    <property type="term" value="P:cholesterol catabolic process"/>
    <property type="evidence" value="ECO:0007669"/>
    <property type="project" value="TreeGrafter"/>
</dbReference>
<comment type="similarity">
    <text evidence="1 7">Belongs to the cytochrome P450 family.</text>
</comment>
<keyword evidence="9" id="KW-1185">Reference proteome</keyword>
<dbReference type="PROSITE" id="PS00086">
    <property type="entry name" value="CYTOCHROME_P450"/>
    <property type="match status" value="1"/>
</dbReference>
<accession>A0A1S1PZA5</accession>
<evidence type="ECO:0000313" key="9">
    <source>
        <dbReference type="Proteomes" id="UP000179769"/>
    </source>
</evidence>
<evidence type="ECO:0000256" key="2">
    <source>
        <dbReference type="ARBA" id="ARBA00022617"/>
    </source>
</evidence>
<dbReference type="Pfam" id="PF00067">
    <property type="entry name" value="p450"/>
    <property type="match status" value="1"/>
</dbReference>
<dbReference type="GO" id="GO:0036199">
    <property type="term" value="F:cholest-4-en-3-one 26-monooxygenase activity"/>
    <property type="evidence" value="ECO:0007669"/>
    <property type="project" value="TreeGrafter"/>
</dbReference>
<dbReference type="GO" id="GO:0008395">
    <property type="term" value="F:steroid hydroxylase activity"/>
    <property type="evidence" value="ECO:0007669"/>
    <property type="project" value="TreeGrafter"/>
</dbReference>
<dbReference type="Proteomes" id="UP000179769">
    <property type="component" value="Unassembled WGS sequence"/>
</dbReference>
<dbReference type="InterPro" id="IPR017972">
    <property type="entry name" value="Cyt_P450_CS"/>
</dbReference>
<dbReference type="InterPro" id="IPR002397">
    <property type="entry name" value="Cyt_P450_B"/>
</dbReference>
<evidence type="ECO:0000256" key="4">
    <source>
        <dbReference type="ARBA" id="ARBA00023002"/>
    </source>
</evidence>
<comment type="caution">
    <text evidence="8">The sequence shown here is derived from an EMBL/GenBank/DDBJ whole genome shotgun (WGS) entry which is preliminary data.</text>
</comment>
<evidence type="ECO:0000256" key="6">
    <source>
        <dbReference type="ARBA" id="ARBA00023033"/>
    </source>
</evidence>
<dbReference type="CDD" id="cd11078">
    <property type="entry name" value="CYP130-like"/>
    <property type="match status" value="1"/>
</dbReference>
<sequence>MQDESVYYDPYDFEIDANPYPVWRRLRDSAPLYYNEKYDFYALSRFEDVEKALTDFGTYTSGKGFILEVIKAGIRLPPGNLLAEDPPLHDIHRGLLSRVFTPRKMAALEPQVRELCARILDELVGTDGFDFVADLGAIVPMRVIGMMLGIPESDQVAIRDAGTRRHQLTEGEAPAPTDARSTAQPFADYIDWRATHPSDDLMTELLRAEFEDETGTTRRLTRDEVLTYTSVLAGAGNETTRRLIGWTGQLLGEHPDQCRELAADRSNVPQAIEEVLRFESPSPVQGRVVSRDVEHHGGTIPEGSAVILLNASANRDERHYTDPDTFDIHRRIDRHLAFGHGLHFCLGASLARMEGRVVLDEVLKRWSSWEVDRDNSVLDHTSTTRGWLNLPVVTS</sequence>
<evidence type="ECO:0000313" key="8">
    <source>
        <dbReference type="EMBL" id="OHV28003.1"/>
    </source>
</evidence>
<dbReference type="PRINTS" id="PR00385">
    <property type="entry name" value="P450"/>
</dbReference>
<evidence type="ECO:0000256" key="7">
    <source>
        <dbReference type="RuleBase" id="RU000461"/>
    </source>
</evidence>
<keyword evidence="6 7" id="KW-0503">Monooxygenase</keyword>
<dbReference type="EMBL" id="MAXA01000215">
    <property type="protein sequence ID" value="OHV28003.1"/>
    <property type="molecule type" value="Genomic_DNA"/>
</dbReference>
<evidence type="ECO:0000256" key="5">
    <source>
        <dbReference type="ARBA" id="ARBA00023004"/>
    </source>
</evidence>
<dbReference type="FunFam" id="1.10.630.10:FF:000018">
    <property type="entry name" value="Cytochrome P450 monooxygenase"/>
    <property type="match status" value="1"/>
</dbReference>
<keyword evidence="2 7" id="KW-0349">Heme</keyword>
<keyword evidence="5 7" id="KW-0408">Iron</keyword>
<dbReference type="InterPro" id="IPR036396">
    <property type="entry name" value="Cyt_P450_sf"/>
</dbReference>
<proteinExistence type="inferred from homology"/>
<dbReference type="GO" id="GO:0005506">
    <property type="term" value="F:iron ion binding"/>
    <property type="evidence" value="ECO:0007669"/>
    <property type="project" value="InterPro"/>
</dbReference>
<name>A0A1S1PZA5_9ACTN</name>
<evidence type="ECO:0000256" key="1">
    <source>
        <dbReference type="ARBA" id="ARBA00010617"/>
    </source>
</evidence>
<keyword evidence="3 7" id="KW-0479">Metal-binding</keyword>
<dbReference type="PANTHER" id="PTHR46696:SF4">
    <property type="entry name" value="BIOTIN BIOSYNTHESIS CYTOCHROME P450"/>
    <property type="match status" value="1"/>
</dbReference>
<dbReference type="InterPro" id="IPR001128">
    <property type="entry name" value="Cyt_P450"/>
</dbReference>
<organism evidence="8 9">
    <name type="scientific">Parafrankia soli</name>
    <dbReference type="NCBI Taxonomy" id="2599596"/>
    <lineage>
        <taxon>Bacteria</taxon>
        <taxon>Bacillati</taxon>
        <taxon>Actinomycetota</taxon>
        <taxon>Actinomycetes</taxon>
        <taxon>Frankiales</taxon>
        <taxon>Frankiaceae</taxon>
        <taxon>Parafrankia</taxon>
    </lineage>
</organism>
<keyword evidence="4 7" id="KW-0560">Oxidoreductase</keyword>
<dbReference type="AlphaFoldDB" id="A0A1S1PZA5"/>
<dbReference type="GO" id="GO:0020037">
    <property type="term" value="F:heme binding"/>
    <property type="evidence" value="ECO:0007669"/>
    <property type="project" value="InterPro"/>
</dbReference>
<protein>
    <submittedName>
        <fullName evidence="8">Cytochrome</fullName>
    </submittedName>
</protein>
<dbReference type="SUPFAM" id="SSF48264">
    <property type="entry name" value="Cytochrome P450"/>
    <property type="match status" value="1"/>
</dbReference>
<dbReference type="PRINTS" id="PR00359">
    <property type="entry name" value="BP450"/>
</dbReference>
<reference evidence="9" key="1">
    <citation type="submission" date="2016-07" db="EMBL/GenBank/DDBJ databases">
        <title>Frankia sp. NRRL B-16219 Genome sequencing.</title>
        <authorList>
            <person name="Ghodhbane-Gtari F."/>
            <person name="Swanson E."/>
            <person name="Gueddou A."/>
            <person name="Louati M."/>
            <person name="Nouioui I."/>
            <person name="Hezbri K."/>
            <person name="Abebe-Akele F."/>
            <person name="Simpson S."/>
            <person name="Morris K."/>
            <person name="Thomas K."/>
            <person name="Gtari M."/>
            <person name="Tisa L.S."/>
        </authorList>
    </citation>
    <scope>NUCLEOTIDE SEQUENCE [LARGE SCALE GENOMIC DNA]</scope>
    <source>
        <strain evidence="9">NRRL B-16219</strain>
    </source>
</reference>
<dbReference type="RefSeq" id="WP_071064144.1">
    <property type="nucleotide sequence ID" value="NZ_MAXA01000215.1"/>
</dbReference>
<dbReference type="PANTHER" id="PTHR46696">
    <property type="entry name" value="P450, PUTATIVE (EUROFUNG)-RELATED"/>
    <property type="match status" value="1"/>
</dbReference>
<dbReference type="Gene3D" id="1.10.630.10">
    <property type="entry name" value="Cytochrome P450"/>
    <property type="match status" value="1"/>
</dbReference>
<evidence type="ECO:0000256" key="3">
    <source>
        <dbReference type="ARBA" id="ARBA00022723"/>
    </source>
</evidence>
<gene>
    <name evidence="8" type="ORF">BBK14_18780</name>
</gene>